<keyword evidence="1" id="KW-0812">Transmembrane</keyword>
<feature type="transmembrane region" description="Helical" evidence="1">
    <location>
        <begin position="72"/>
        <end position="93"/>
    </location>
</feature>
<keyword evidence="1" id="KW-0472">Membrane</keyword>
<reference evidence="2 3" key="1">
    <citation type="submission" date="2021-04" db="EMBL/GenBank/DDBJ databases">
        <authorList>
            <person name="Shkoporov A.N."/>
            <person name="Stockdale S.R."/>
            <person name="Guerin E."/>
            <person name="Ross R.P."/>
            <person name="Hill C."/>
        </authorList>
    </citation>
    <scope>NUCLEOTIDE SEQUENCE [LARGE SCALE GENOMIC DNA]</scope>
    <source>
        <strain evidence="3">cr91_1</strain>
    </source>
</reference>
<keyword evidence="3" id="KW-1185">Reference proteome</keyword>
<dbReference type="RefSeq" id="YP_010359214.1">
    <property type="nucleotide sequence ID" value="NC_062770.1"/>
</dbReference>
<sequence>MKKFLMKIELLISNSIAVLGADGLAHLLVCMMLIMVLAPLMDLWLAILIVLCFGIGKELYDKFAKKTEFSVKDLICDIIGIIFGLCFVAFYAIK</sequence>
<evidence type="ECO:0000313" key="3">
    <source>
        <dbReference type="Proteomes" id="UP000827372"/>
    </source>
</evidence>
<evidence type="ECO:0000256" key="1">
    <source>
        <dbReference type="SAM" id="Phobius"/>
    </source>
</evidence>
<organism evidence="2 3">
    <name type="scientific">uncultured phage cr91_1</name>
    <dbReference type="NCBI Taxonomy" id="2986403"/>
    <lineage>
        <taxon>Viruses</taxon>
        <taxon>Duplodnaviria</taxon>
        <taxon>Heunggongvirae</taxon>
        <taxon>Uroviricota</taxon>
        <taxon>Caudoviricetes</taxon>
        <taxon>Crassvirales</taxon>
        <taxon>Intestiviridae</taxon>
        <taxon>Crudevirinae</taxon>
        <taxon>Drivevirus</taxon>
        <taxon>Drivevirus gastrointestinalis</taxon>
    </lineage>
</organism>
<protein>
    <submittedName>
        <fullName evidence="2">Uncharacterized protein</fullName>
    </submittedName>
</protein>
<dbReference type="GeneID" id="75691540"/>
<proteinExistence type="predicted"/>
<name>A0AAE7RVM3_9CAUD</name>
<gene>
    <name evidence="2" type="primary">gp_16412</name>
</gene>
<evidence type="ECO:0000313" key="2">
    <source>
        <dbReference type="EMBL" id="QWM89642.1"/>
    </source>
</evidence>
<accession>A0AAE7RVM3</accession>
<dbReference type="EMBL" id="MZ130480">
    <property type="protein sequence ID" value="QWM89642.1"/>
    <property type="molecule type" value="Genomic_DNA"/>
</dbReference>
<dbReference type="KEGG" id="vg:75691540"/>
<keyword evidence="1" id="KW-1133">Transmembrane helix</keyword>
<dbReference type="Proteomes" id="UP000827372">
    <property type="component" value="Segment"/>
</dbReference>